<dbReference type="RefSeq" id="WP_211875435.1">
    <property type="nucleotide sequence ID" value="NZ_JAAEDH010000019.1"/>
</dbReference>
<dbReference type="InterPro" id="IPR012349">
    <property type="entry name" value="Split_barrel_FMN-bd"/>
</dbReference>
<comment type="caution">
    <text evidence="2">The sequence shown here is derived from an EMBL/GenBank/DDBJ whole genome shotgun (WGS) entry which is preliminary data.</text>
</comment>
<dbReference type="NCBIfam" id="TIGR04025">
    <property type="entry name" value="PPOX_FMN_DR2398"/>
    <property type="match status" value="1"/>
</dbReference>
<dbReference type="InterPro" id="IPR011576">
    <property type="entry name" value="Pyridox_Oxase_N"/>
</dbReference>
<dbReference type="PANTHER" id="PTHR42815">
    <property type="entry name" value="FAD-BINDING, PUTATIVE (AFU_ORTHOLOGUE AFUA_6G07600)-RELATED"/>
    <property type="match status" value="1"/>
</dbReference>
<reference evidence="2" key="2">
    <citation type="journal article" date="2021" name="Syst. Appl. Microbiol.">
        <title>Roseomonas hellenica sp. nov., isolated from roots of wild-growing Alkanna tinctoria.</title>
        <authorList>
            <person name="Rat A."/>
            <person name="Naranjo H.D."/>
            <person name="Lebbe L."/>
            <person name="Cnockaert M."/>
            <person name="Krigas N."/>
            <person name="Grigoriadou K."/>
            <person name="Maloupa E."/>
            <person name="Willems A."/>
        </authorList>
    </citation>
    <scope>NUCLEOTIDE SEQUENCE</scope>
    <source>
        <strain evidence="2">LMG 28251</strain>
    </source>
</reference>
<accession>A0AAF1K5H8</accession>
<evidence type="ECO:0000313" key="3">
    <source>
        <dbReference type="Proteomes" id="UP001196068"/>
    </source>
</evidence>
<keyword evidence="3" id="KW-1185">Reference proteome</keyword>
<dbReference type="SUPFAM" id="SSF50475">
    <property type="entry name" value="FMN-binding split barrel"/>
    <property type="match status" value="1"/>
</dbReference>
<dbReference type="Pfam" id="PF01243">
    <property type="entry name" value="PNPOx_N"/>
    <property type="match status" value="1"/>
</dbReference>
<proteinExistence type="predicted"/>
<dbReference type="InterPro" id="IPR024029">
    <property type="entry name" value="Pyridox_Oxase_FMN-dep"/>
</dbReference>
<dbReference type="EMBL" id="JAAEDH010000019">
    <property type="protein sequence ID" value="MBR0656570.1"/>
    <property type="molecule type" value="Genomic_DNA"/>
</dbReference>
<dbReference type="Gene3D" id="2.30.110.10">
    <property type="entry name" value="Electron Transport, Fmn-binding Protein, Chain A"/>
    <property type="match status" value="1"/>
</dbReference>
<dbReference type="Proteomes" id="UP001196068">
    <property type="component" value="Unassembled WGS sequence"/>
</dbReference>
<organism evidence="2 3">
    <name type="scientific">Plastoroseomonas arctica</name>
    <dbReference type="NCBI Taxonomy" id="1509237"/>
    <lineage>
        <taxon>Bacteria</taxon>
        <taxon>Pseudomonadati</taxon>
        <taxon>Pseudomonadota</taxon>
        <taxon>Alphaproteobacteria</taxon>
        <taxon>Acetobacterales</taxon>
        <taxon>Acetobacteraceae</taxon>
        <taxon>Plastoroseomonas</taxon>
    </lineage>
</organism>
<feature type="domain" description="Pyridoxamine 5'-phosphate oxidase N-terminal" evidence="1">
    <location>
        <begin position="37"/>
        <end position="157"/>
    </location>
</feature>
<reference evidence="2" key="1">
    <citation type="submission" date="2020-01" db="EMBL/GenBank/DDBJ databases">
        <authorList>
            <person name="Rat A."/>
        </authorList>
    </citation>
    <scope>NUCLEOTIDE SEQUENCE</scope>
    <source>
        <strain evidence="2">LMG 28251</strain>
    </source>
</reference>
<evidence type="ECO:0000313" key="2">
    <source>
        <dbReference type="EMBL" id="MBR0656570.1"/>
    </source>
</evidence>
<dbReference type="PANTHER" id="PTHR42815:SF2">
    <property type="entry name" value="FAD-BINDING, PUTATIVE (AFU_ORTHOLOGUE AFUA_6G07600)-RELATED"/>
    <property type="match status" value="1"/>
</dbReference>
<protein>
    <submittedName>
        <fullName evidence="2">Flavin-nucleotide-binding protein</fullName>
    </submittedName>
</protein>
<sequence length="209" mass="22256">MDTHSHPDPFAVTSLEALSALYGEVAERSNKKVTTALDDTARRFIAGSPFCILATTSSRGLRATPRGDAPGFVATLEDGTLALPDRRGNNRIEALRDIVETGGIALLFLVPGSNETLRINGTARLTTDPTLRAQLAYKGVEPATVILVTVAEVYMQCGRALLRSGIWAGREKPAGVPSAGEMIAAHTGGLVDPVEYDAELYARAMKSLY</sequence>
<evidence type="ECO:0000259" key="1">
    <source>
        <dbReference type="Pfam" id="PF01243"/>
    </source>
</evidence>
<dbReference type="AlphaFoldDB" id="A0AAF1K5H8"/>
<name>A0AAF1K5H8_9PROT</name>
<gene>
    <name evidence="2" type="ORF">GXW79_15925</name>
</gene>